<reference evidence="1 2" key="1">
    <citation type="journal article" date="2018" name="Front. Plant Sci.">
        <title>Red Clover (Trifolium pratense) and Zigzag Clover (T. medium) - A Picture of Genomic Similarities and Differences.</title>
        <authorList>
            <person name="Dluhosova J."/>
            <person name="Istvanek J."/>
            <person name="Nedelnik J."/>
            <person name="Repkova J."/>
        </authorList>
    </citation>
    <scope>NUCLEOTIDE SEQUENCE [LARGE SCALE GENOMIC DNA]</scope>
    <source>
        <strain evidence="2">cv. 10/8</strain>
        <tissue evidence="1">Leaf</tissue>
    </source>
</reference>
<name>A0A392TI32_9FABA</name>
<dbReference type="EMBL" id="LXQA010575066">
    <property type="protein sequence ID" value="MCI60087.1"/>
    <property type="molecule type" value="Genomic_DNA"/>
</dbReference>
<organism evidence="1 2">
    <name type="scientific">Trifolium medium</name>
    <dbReference type="NCBI Taxonomy" id="97028"/>
    <lineage>
        <taxon>Eukaryota</taxon>
        <taxon>Viridiplantae</taxon>
        <taxon>Streptophyta</taxon>
        <taxon>Embryophyta</taxon>
        <taxon>Tracheophyta</taxon>
        <taxon>Spermatophyta</taxon>
        <taxon>Magnoliopsida</taxon>
        <taxon>eudicotyledons</taxon>
        <taxon>Gunneridae</taxon>
        <taxon>Pentapetalae</taxon>
        <taxon>rosids</taxon>
        <taxon>fabids</taxon>
        <taxon>Fabales</taxon>
        <taxon>Fabaceae</taxon>
        <taxon>Papilionoideae</taxon>
        <taxon>50 kb inversion clade</taxon>
        <taxon>NPAAA clade</taxon>
        <taxon>Hologalegina</taxon>
        <taxon>IRL clade</taxon>
        <taxon>Trifolieae</taxon>
        <taxon>Trifolium</taxon>
    </lineage>
</organism>
<evidence type="ECO:0000313" key="2">
    <source>
        <dbReference type="Proteomes" id="UP000265520"/>
    </source>
</evidence>
<keyword evidence="2" id="KW-1185">Reference proteome</keyword>
<dbReference type="AlphaFoldDB" id="A0A392TI32"/>
<comment type="caution">
    <text evidence="1">The sequence shown here is derived from an EMBL/GenBank/DDBJ whole genome shotgun (WGS) entry which is preliminary data.</text>
</comment>
<sequence>MRRFWCPGRHCASSARELLVLAPHAPVR</sequence>
<evidence type="ECO:0000313" key="1">
    <source>
        <dbReference type="EMBL" id="MCI60087.1"/>
    </source>
</evidence>
<feature type="non-terminal residue" evidence="1">
    <location>
        <position position="28"/>
    </location>
</feature>
<dbReference type="Proteomes" id="UP000265520">
    <property type="component" value="Unassembled WGS sequence"/>
</dbReference>
<proteinExistence type="predicted"/>
<accession>A0A392TI32</accession>
<protein>
    <submittedName>
        <fullName evidence="1">Uncharacterized protein</fullName>
    </submittedName>
</protein>